<feature type="compositionally biased region" description="Basic and acidic residues" evidence="1">
    <location>
        <begin position="177"/>
        <end position="190"/>
    </location>
</feature>
<sequence length="686" mass="75205">MHNRHHRNGPGNGYRSNMMGMGGTASASRIPSENTFRGQRMYSPDHRSYTRGGYSSGSQSKHFHVPPPRSPDIFVEAGRLAAEYLVSKGVLPPSALSGKWPNDGLKNAANFQGFRPHEVEVHADSRGSVHSRLGNASPDMGSGRRKYNSEDSSVMGSRGSARERKRSGPMKSYGPDMNRDSGRSMSRSEKVIASVGHHGERPLAEKVDEGGTHNLSPGEITREVEAEACLGSGLEKSKISEDEKANDEKCSQLVHAADGEQVKNHEEIKEAGESEIKEGKNDEDSLQKHDESDVVKGEDDMVSEEDPIDLVKHSKFLNVSTRARSSLVGKNAKRYQEDNVDTNENVYKRDLPEGSGVHVIDVDIENSAGDAASCQNPEFKRHESDVPPVKGNRDVTERPLYKGPEADGGLSEFGRSNSVLVERGEKRAIEFSTDVKEDVKRLRQWVEPLSSPMENNSLLQEPRTSLNAQSTHLPDQKGLDVSIFQKDHADSCEFIEEKHSFKTCDLNLVGNSDVGENHNAGRMLVFPSLMQSGKEATPIDVDFSISNVGNVPNNNGKNAINANEIEVIDLEKDSAPEEKAFSNPDRRGDAVFTDLDGFSNTSHNANGIPDVQDGYGLMISELLGHDNPSCSLSNQTDLNSLHNHMDLPNTEGILGDDDSIYMSLGEIPISLLGPWEQPNQDYGKPF</sequence>
<protein>
    <submittedName>
        <fullName evidence="2">50S ribosomal protein L1</fullName>
    </submittedName>
</protein>
<dbReference type="PANTHER" id="PTHR36056:SF1">
    <property type="entry name" value="PROTEIN, PUTATIVE-RELATED"/>
    <property type="match status" value="1"/>
</dbReference>
<proteinExistence type="predicted"/>
<evidence type="ECO:0000313" key="2">
    <source>
        <dbReference type="EMBL" id="GER33894.1"/>
    </source>
</evidence>
<feature type="region of interest" description="Disordered" evidence="1">
    <location>
        <begin position="272"/>
        <end position="302"/>
    </location>
</feature>
<feature type="region of interest" description="Disordered" evidence="1">
    <location>
        <begin position="124"/>
        <end position="217"/>
    </location>
</feature>
<dbReference type="GO" id="GO:0005840">
    <property type="term" value="C:ribosome"/>
    <property type="evidence" value="ECO:0007669"/>
    <property type="project" value="UniProtKB-KW"/>
</dbReference>
<comment type="caution">
    <text evidence="2">The sequence shown here is derived from an EMBL/GenBank/DDBJ whole genome shotgun (WGS) entry which is preliminary data.</text>
</comment>
<dbReference type="AlphaFoldDB" id="A0A5A7PMA1"/>
<feature type="compositionally biased region" description="Polar residues" evidence="1">
    <location>
        <begin position="25"/>
        <end position="37"/>
    </location>
</feature>
<keyword evidence="2" id="KW-0689">Ribosomal protein</keyword>
<evidence type="ECO:0000256" key="1">
    <source>
        <dbReference type="SAM" id="MobiDB-lite"/>
    </source>
</evidence>
<feature type="compositionally biased region" description="Basic and acidic residues" evidence="1">
    <location>
        <begin position="378"/>
        <end position="400"/>
    </location>
</feature>
<keyword evidence="2" id="KW-0687">Ribonucleoprotein</keyword>
<reference evidence="3" key="1">
    <citation type="journal article" date="2019" name="Curr. Biol.">
        <title>Genome Sequence of Striga asiatica Provides Insight into the Evolution of Plant Parasitism.</title>
        <authorList>
            <person name="Yoshida S."/>
            <person name="Kim S."/>
            <person name="Wafula E.K."/>
            <person name="Tanskanen J."/>
            <person name="Kim Y.M."/>
            <person name="Honaas L."/>
            <person name="Yang Z."/>
            <person name="Spallek T."/>
            <person name="Conn C.E."/>
            <person name="Ichihashi Y."/>
            <person name="Cheong K."/>
            <person name="Cui S."/>
            <person name="Der J.P."/>
            <person name="Gundlach H."/>
            <person name="Jiao Y."/>
            <person name="Hori C."/>
            <person name="Ishida J.K."/>
            <person name="Kasahara H."/>
            <person name="Kiba T."/>
            <person name="Kim M.S."/>
            <person name="Koo N."/>
            <person name="Laohavisit A."/>
            <person name="Lee Y.H."/>
            <person name="Lumba S."/>
            <person name="McCourt P."/>
            <person name="Mortimer J.C."/>
            <person name="Mutuku J.M."/>
            <person name="Nomura T."/>
            <person name="Sasaki-Sekimoto Y."/>
            <person name="Seto Y."/>
            <person name="Wang Y."/>
            <person name="Wakatake T."/>
            <person name="Sakakibara H."/>
            <person name="Demura T."/>
            <person name="Yamaguchi S."/>
            <person name="Yoneyama K."/>
            <person name="Manabe R.I."/>
            <person name="Nelson D.C."/>
            <person name="Schulman A.H."/>
            <person name="Timko M.P."/>
            <person name="dePamphilis C.W."/>
            <person name="Choi D."/>
            <person name="Shirasu K."/>
        </authorList>
    </citation>
    <scope>NUCLEOTIDE SEQUENCE [LARGE SCALE GENOMIC DNA]</scope>
    <source>
        <strain evidence="3">cv. UVA1</strain>
    </source>
</reference>
<gene>
    <name evidence="2" type="ORF">STAS_10048</name>
</gene>
<accession>A0A5A7PMA1</accession>
<feature type="region of interest" description="Disordered" evidence="1">
    <location>
        <begin position="453"/>
        <end position="473"/>
    </location>
</feature>
<feature type="compositionally biased region" description="Basic and acidic residues" evidence="1">
    <location>
        <begin position="272"/>
        <end position="299"/>
    </location>
</feature>
<feature type="region of interest" description="Disordered" evidence="1">
    <location>
        <begin position="1"/>
        <end position="65"/>
    </location>
</feature>
<keyword evidence="3" id="KW-1185">Reference proteome</keyword>
<feature type="region of interest" description="Disordered" evidence="1">
    <location>
        <begin position="370"/>
        <end position="409"/>
    </location>
</feature>
<name>A0A5A7PMA1_STRAF</name>
<evidence type="ECO:0000313" key="3">
    <source>
        <dbReference type="Proteomes" id="UP000325081"/>
    </source>
</evidence>
<dbReference type="OrthoDB" id="765741at2759"/>
<organism evidence="2 3">
    <name type="scientific">Striga asiatica</name>
    <name type="common">Asiatic witchweed</name>
    <name type="synonym">Buchnera asiatica</name>
    <dbReference type="NCBI Taxonomy" id="4170"/>
    <lineage>
        <taxon>Eukaryota</taxon>
        <taxon>Viridiplantae</taxon>
        <taxon>Streptophyta</taxon>
        <taxon>Embryophyta</taxon>
        <taxon>Tracheophyta</taxon>
        <taxon>Spermatophyta</taxon>
        <taxon>Magnoliopsida</taxon>
        <taxon>eudicotyledons</taxon>
        <taxon>Gunneridae</taxon>
        <taxon>Pentapetalae</taxon>
        <taxon>asterids</taxon>
        <taxon>lamiids</taxon>
        <taxon>Lamiales</taxon>
        <taxon>Orobanchaceae</taxon>
        <taxon>Buchnereae</taxon>
        <taxon>Striga</taxon>
    </lineage>
</organism>
<dbReference type="Proteomes" id="UP000325081">
    <property type="component" value="Unassembled WGS sequence"/>
</dbReference>
<feature type="compositionally biased region" description="Basic and acidic residues" evidence="1">
    <location>
        <begin position="197"/>
        <end position="211"/>
    </location>
</feature>
<feature type="compositionally biased region" description="Low complexity" evidence="1">
    <location>
        <begin position="50"/>
        <end position="60"/>
    </location>
</feature>
<dbReference type="EMBL" id="BKCP01004805">
    <property type="protein sequence ID" value="GER33894.1"/>
    <property type="molecule type" value="Genomic_DNA"/>
</dbReference>
<dbReference type="InterPro" id="IPR040276">
    <property type="entry name" value="At4g26450-like"/>
</dbReference>
<dbReference type="PANTHER" id="PTHR36056">
    <property type="entry name" value="PROTEIN, PUTATIVE-RELATED"/>
    <property type="match status" value="1"/>
</dbReference>